<dbReference type="NCBIfam" id="TIGR01354">
    <property type="entry name" value="cyt_deam_tetra"/>
    <property type="match status" value="1"/>
</dbReference>
<keyword evidence="8 14" id="KW-0862">Zinc</keyword>
<evidence type="ECO:0000313" key="17">
    <source>
        <dbReference type="EMBL" id="PSR34936.1"/>
    </source>
</evidence>
<dbReference type="GO" id="GO:0072527">
    <property type="term" value="P:pyrimidine-containing compound metabolic process"/>
    <property type="evidence" value="ECO:0007669"/>
    <property type="project" value="UniProtKB-ARBA"/>
</dbReference>
<dbReference type="NCBIfam" id="NF004064">
    <property type="entry name" value="PRK05578.1"/>
    <property type="match status" value="1"/>
</dbReference>
<evidence type="ECO:0000256" key="1">
    <source>
        <dbReference type="ARBA" id="ARBA00001947"/>
    </source>
</evidence>
<keyword evidence="7 15" id="KW-0378">Hydrolase</keyword>
<dbReference type="Pfam" id="PF00383">
    <property type="entry name" value="dCMP_cyt_deam_1"/>
    <property type="match status" value="1"/>
</dbReference>
<evidence type="ECO:0000313" key="18">
    <source>
        <dbReference type="Proteomes" id="UP000242972"/>
    </source>
</evidence>
<evidence type="ECO:0000256" key="5">
    <source>
        <dbReference type="ARBA" id="ARBA00018266"/>
    </source>
</evidence>
<organism evidence="17 18">
    <name type="scientific">Sulfobacillus benefaciens</name>
    <dbReference type="NCBI Taxonomy" id="453960"/>
    <lineage>
        <taxon>Bacteria</taxon>
        <taxon>Bacillati</taxon>
        <taxon>Bacillota</taxon>
        <taxon>Clostridia</taxon>
        <taxon>Eubacteriales</taxon>
        <taxon>Clostridiales Family XVII. Incertae Sedis</taxon>
        <taxon>Sulfobacillus</taxon>
    </lineage>
</organism>
<dbReference type="InterPro" id="IPR002125">
    <property type="entry name" value="CMP_dCMP_dom"/>
</dbReference>
<accession>A0A2T2XKB1</accession>
<evidence type="ECO:0000256" key="3">
    <source>
        <dbReference type="ARBA" id="ARBA00006576"/>
    </source>
</evidence>
<feature type="binding site" evidence="14">
    <location>
        <position position="88"/>
    </location>
    <ligand>
        <name>Zn(2+)</name>
        <dbReference type="ChEBI" id="CHEBI:29105"/>
        <note>catalytic</note>
    </ligand>
</feature>
<dbReference type="InterPro" id="IPR006262">
    <property type="entry name" value="Cyt_deam_tetra"/>
</dbReference>
<evidence type="ECO:0000259" key="16">
    <source>
        <dbReference type="PROSITE" id="PS51747"/>
    </source>
</evidence>
<dbReference type="FunFam" id="3.40.140.10:FF:000008">
    <property type="entry name" value="Cytidine deaminase"/>
    <property type="match status" value="1"/>
</dbReference>
<dbReference type="CDD" id="cd01283">
    <property type="entry name" value="cytidine_deaminase"/>
    <property type="match status" value="1"/>
</dbReference>
<evidence type="ECO:0000256" key="7">
    <source>
        <dbReference type="ARBA" id="ARBA00022801"/>
    </source>
</evidence>
<name>A0A2T2XKB1_9FIRM</name>
<feature type="binding site" evidence="14">
    <location>
        <position position="53"/>
    </location>
    <ligand>
        <name>Zn(2+)</name>
        <dbReference type="ChEBI" id="CHEBI:29105"/>
        <note>catalytic</note>
    </ligand>
</feature>
<evidence type="ECO:0000256" key="14">
    <source>
        <dbReference type="PIRSR" id="PIRSR606262-3"/>
    </source>
</evidence>
<dbReference type="Gene3D" id="3.40.140.10">
    <property type="entry name" value="Cytidine Deaminase, domain 2"/>
    <property type="match status" value="1"/>
</dbReference>
<keyword evidence="6 14" id="KW-0479">Metal-binding</keyword>
<dbReference type="InterPro" id="IPR016192">
    <property type="entry name" value="APOBEC/CMP_deaminase_Zn-bd"/>
</dbReference>
<reference evidence="17 18" key="1">
    <citation type="journal article" date="2014" name="BMC Genomics">
        <title>Comparison of environmental and isolate Sulfobacillus genomes reveals diverse carbon, sulfur, nitrogen, and hydrogen metabolisms.</title>
        <authorList>
            <person name="Justice N.B."/>
            <person name="Norman A."/>
            <person name="Brown C.T."/>
            <person name="Singh A."/>
            <person name="Thomas B.C."/>
            <person name="Banfield J.F."/>
        </authorList>
    </citation>
    <scope>NUCLEOTIDE SEQUENCE [LARGE SCALE GENOMIC DNA]</scope>
    <source>
        <strain evidence="17">AMDSBA4</strain>
    </source>
</reference>
<dbReference type="InterPro" id="IPR050202">
    <property type="entry name" value="Cyt/Deoxycyt_deaminase"/>
</dbReference>
<evidence type="ECO:0000256" key="6">
    <source>
        <dbReference type="ARBA" id="ARBA00022723"/>
    </source>
</evidence>
<dbReference type="PANTHER" id="PTHR11644:SF2">
    <property type="entry name" value="CYTIDINE DEAMINASE"/>
    <property type="match status" value="1"/>
</dbReference>
<dbReference type="GO" id="GO:0055086">
    <property type="term" value="P:nucleobase-containing small molecule metabolic process"/>
    <property type="evidence" value="ECO:0007669"/>
    <property type="project" value="UniProtKB-ARBA"/>
</dbReference>
<dbReference type="PANTHER" id="PTHR11644">
    <property type="entry name" value="CYTIDINE DEAMINASE"/>
    <property type="match status" value="1"/>
</dbReference>
<feature type="binding site" evidence="13">
    <location>
        <begin position="42"/>
        <end position="48"/>
    </location>
    <ligand>
        <name>substrate</name>
    </ligand>
</feature>
<evidence type="ECO:0000256" key="4">
    <source>
        <dbReference type="ARBA" id="ARBA00012783"/>
    </source>
</evidence>
<dbReference type="GO" id="GO:0005829">
    <property type="term" value="C:cytosol"/>
    <property type="evidence" value="ECO:0007669"/>
    <property type="project" value="TreeGrafter"/>
</dbReference>
<feature type="binding site" evidence="14">
    <location>
        <position position="85"/>
    </location>
    <ligand>
        <name>Zn(2+)</name>
        <dbReference type="ChEBI" id="CHEBI:29105"/>
        <note>catalytic</note>
    </ligand>
</feature>
<proteinExistence type="inferred from homology"/>
<evidence type="ECO:0000256" key="13">
    <source>
        <dbReference type="PIRSR" id="PIRSR606262-2"/>
    </source>
</evidence>
<gene>
    <name evidence="17" type="ORF">C7B46_03210</name>
</gene>
<evidence type="ECO:0000256" key="2">
    <source>
        <dbReference type="ARBA" id="ARBA00003949"/>
    </source>
</evidence>
<dbReference type="EMBL" id="PXYW01000005">
    <property type="protein sequence ID" value="PSR34936.1"/>
    <property type="molecule type" value="Genomic_DNA"/>
</dbReference>
<comment type="catalytic activity">
    <reaction evidence="10 15">
        <text>2'-deoxycytidine + H2O + H(+) = 2'-deoxyuridine + NH4(+)</text>
        <dbReference type="Rhea" id="RHEA:13433"/>
        <dbReference type="ChEBI" id="CHEBI:15377"/>
        <dbReference type="ChEBI" id="CHEBI:15378"/>
        <dbReference type="ChEBI" id="CHEBI:15698"/>
        <dbReference type="ChEBI" id="CHEBI:16450"/>
        <dbReference type="ChEBI" id="CHEBI:28938"/>
        <dbReference type="EC" id="3.5.4.5"/>
    </reaction>
</comment>
<comment type="catalytic activity">
    <reaction evidence="11 15">
        <text>cytidine + H2O + H(+) = uridine + NH4(+)</text>
        <dbReference type="Rhea" id="RHEA:16069"/>
        <dbReference type="ChEBI" id="CHEBI:15377"/>
        <dbReference type="ChEBI" id="CHEBI:15378"/>
        <dbReference type="ChEBI" id="CHEBI:16704"/>
        <dbReference type="ChEBI" id="CHEBI:17562"/>
        <dbReference type="ChEBI" id="CHEBI:28938"/>
        <dbReference type="EC" id="3.5.4.5"/>
    </reaction>
</comment>
<comment type="cofactor">
    <cofactor evidence="1 14 15">
        <name>Zn(2+)</name>
        <dbReference type="ChEBI" id="CHEBI:29105"/>
    </cofactor>
</comment>
<evidence type="ECO:0000256" key="8">
    <source>
        <dbReference type="ARBA" id="ARBA00022833"/>
    </source>
</evidence>
<sequence>MDRQTLIQAAFAARKQSYSPYSHFAVGAALWCDDGTIVTGCNVENGSYPVSLCAERAAVATAVGMGHRKFLAVAVVAGNRPVTPCGACRQVLSEFGDMAVICAAASDLDTTAEYVLSELLPQSFNLEASR</sequence>
<dbReference type="PROSITE" id="PS51747">
    <property type="entry name" value="CYT_DCMP_DEAMINASES_2"/>
    <property type="match status" value="1"/>
</dbReference>
<dbReference type="SUPFAM" id="SSF53927">
    <property type="entry name" value="Cytidine deaminase-like"/>
    <property type="match status" value="1"/>
</dbReference>
<comment type="caution">
    <text evidence="17">The sequence shown here is derived from an EMBL/GenBank/DDBJ whole genome shotgun (WGS) entry which is preliminary data.</text>
</comment>
<dbReference type="GO" id="GO:0004126">
    <property type="term" value="F:cytidine deaminase activity"/>
    <property type="evidence" value="ECO:0007669"/>
    <property type="project" value="UniProtKB-UniRule"/>
</dbReference>
<feature type="active site" description="Proton donor" evidence="12">
    <location>
        <position position="55"/>
    </location>
</feature>
<dbReference type="AlphaFoldDB" id="A0A2T2XKB1"/>
<evidence type="ECO:0000256" key="11">
    <source>
        <dbReference type="ARBA" id="ARBA00049558"/>
    </source>
</evidence>
<dbReference type="GO" id="GO:0008270">
    <property type="term" value="F:zinc ion binding"/>
    <property type="evidence" value="ECO:0007669"/>
    <property type="project" value="UniProtKB-UniRule"/>
</dbReference>
<protein>
    <recommendedName>
        <fullName evidence="5 15">Cytidine deaminase</fullName>
        <ecNumber evidence="4 15">3.5.4.5</ecNumber>
    </recommendedName>
    <alternativeName>
        <fullName evidence="9 15">Cytidine aminohydrolase</fullName>
    </alternativeName>
</protein>
<dbReference type="Proteomes" id="UP000242972">
    <property type="component" value="Unassembled WGS sequence"/>
</dbReference>
<dbReference type="InterPro" id="IPR016193">
    <property type="entry name" value="Cytidine_deaminase-like"/>
</dbReference>
<evidence type="ECO:0000256" key="10">
    <source>
        <dbReference type="ARBA" id="ARBA00049252"/>
    </source>
</evidence>
<feature type="domain" description="CMP/dCMP-type deaminase" evidence="16">
    <location>
        <begin position="1"/>
        <end position="127"/>
    </location>
</feature>
<dbReference type="EC" id="3.5.4.5" evidence="4 15"/>
<dbReference type="GO" id="GO:0042802">
    <property type="term" value="F:identical protein binding"/>
    <property type="evidence" value="ECO:0007669"/>
    <property type="project" value="UniProtKB-ARBA"/>
</dbReference>
<evidence type="ECO:0000256" key="15">
    <source>
        <dbReference type="RuleBase" id="RU364006"/>
    </source>
</evidence>
<dbReference type="PROSITE" id="PS00903">
    <property type="entry name" value="CYT_DCMP_DEAMINASES_1"/>
    <property type="match status" value="1"/>
</dbReference>
<comment type="similarity">
    <text evidence="3 15">Belongs to the cytidine and deoxycytidylate deaminase family.</text>
</comment>
<evidence type="ECO:0000256" key="12">
    <source>
        <dbReference type="PIRSR" id="PIRSR606262-1"/>
    </source>
</evidence>
<comment type="function">
    <text evidence="2 15">This enzyme scavenges exogenous and endogenous cytidine and 2'-deoxycytidine for UMP synthesis.</text>
</comment>
<evidence type="ECO:0000256" key="9">
    <source>
        <dbReference type="ARBA" id="ARBA00032005"/>
    </source>
</evidence>